<sequence length="273" mass="27608">MPRPLLVATDLDGTLLRDDGTLSARTLDALRATAAAGAEVVLVTARPPRYLDALAAATGLTGTAVCSNGAIVYDIGSRTVTGSTPLAAPVARSVAAALRDAAPGVGFAVETGHHLRWAPGYGHHLPEDADAELPVRSLAELWTAPGPVVKLLVWSPALDADTLLAVAERAAGGGAQFTHSGGRGLLEVSARGVTKAAALAALCADRGIPAERVVAFGDMPNDLPVLTWAGTACAVANAHPAVLAAVPHRTASNEDDGVARALERLFGAGAGEH</sequence>
<evidence type="ECO:0008006" key="3">
    <source>
        <dbReference type="Google" id="ProtNLM"/>
    </source>
</evidence>
<dbReference type="InterPro" id="IPR023214">
    <property type="entry name" value="HAD_sf"/>
</dbReference>
<evidence type="ECO:0000313" key="2">
    <source>
        <dbReference type="Proteomes" id="UP000198280"/>
    </source>
</evidence>
<proteinExistence type="predicted"/>
<dbReference type="GO" id="GO:0005829">
    <property type="term" value="C:cytosol"/>
    <property type="evidence" value="ECO:0007669"/>
    <property type="project" value="TreeGrafter"/>
</dbReference>
<dbReference type="GO" id="GO:0016791">
    <property type="term" value="F:phosphatase activity"/>
    <property type="evidence" value="ECO:0007669"/>
    <property type="project" value="TreeGrafter"/>
</dbReference>
<dbReference type="Pfam" id="PF08282">
    <property type="entry name" value="Hydrolase_3"/>
    <property type="match status" value="1"/>
</dbReference>
<dbReference type="Gene3D" id="3.30.1240.10">
    <property type="match status" value="1"/>
</dbReference>
<dbReference type="PANTHER" id="PTHR10000">
    <property type="entry name" value="PHOSPHOSERINE PHOSPHATASE"/>
    <property type="match status" value="1"/>
</dbReference>
<dbReference type="OrthoDB" id="3180855at2"/>
<accession>A0A239BSF5</accession>
<dbReference type="GO" id="GO:0000287">
    <property type="term" value="F:magnesium ion binding"/>
    <property type="evidence" value="ECO:0007669"/>
    <property type="project" value="TreeGrafter"/>
</dbReference>
<name>A0A239BSF5_9ACTN</name>
<gene>
    <name evidence="1" type="ORF">SAMN05216252_103143</name>
</gene>
<keyword evidence="2" id="KW-1185">Reference proteome</keyword>
<protein>
    <recommendedName>
        <fullName evidence="3">Hydrolase</fullName>
    </recommendedName>
</protein>
<dbReference type="Gene3D" id="3.40.50.1000">
    <property type="entry name" value="HAD superfamily/HAD-like"/>
    <property type="match status" value="1"/>
</dbReference>
<dbReference type="RefSeq" id="WP_089222839.1">
    <property type="nucleotide sequence ID" value="NZ_FZOF01000003.1"/>
</dbReference>
<dbReference type="InterPro" id="IPR036412">
    <property type="entry name" value="HAD-like_sf"/>
</dbReference>
<organism evidence="1 2">
    <name type="scientific">Actinacidiphila glaucinigra</name>
    <dbReference type="NCBI Taxonomy" id="235986"/>
    <lineage>
        <taxon>Bacteria</taxon>
        <taxon>Bacillati</taxon>
        <taxon>Actinomycetota</taxon>
        <taxon>Actinomycetes</taxon>
        <taxon>Kitasatosporales</taxon>
        <taxon>Streptomycetaceae</taxon>
        <taxon>Actinacidiphila</taxon>
    </lineage>
</organism>
<dbReference type="PANTHER" id="PTHR10000:SF8">
    <property type="entry name" value="HAD SUPERFAMILY HYDROLASE-LIKE, TYPE 3"/>
    <property type="match status" value="1"/>
</dbReference>
<dbReference type="EMBL" id="FZOF01000003">
    <property type="protein sequence ID" value="SNS10351.1"/>
    <property type="molecule type" value="Genomic_DNA"/>
</dbReference>
<dbReference type="AlphaFoldDB" id="A0A239BSF5"/>
<evidence type="ECO:0000313" key="1">
    <source>
        <dbReference type="EMBL" id="SNS10351.1"/>
    </source>
</evidence>
<dbReference type="Proteomes" id="UP000198280">
    <property type="component" value="Unassembled WGS sequence"/>
</dbReference>
<reference evidence="1 2" key="1">
    <citation type="submission" date="2017-06" db="EMBL/GenBank/DDBJ databases">
        <authorList>
            <person name="Kim H.J."/>
            <person name="Triplett B.A."/>
        </authorList>
    </citation>
    <scope>NUCLEOTIDE SEQUENCE [LARGE SCALE GENOMIC DNA]</scope>
    <source>
        <strain evidence="1 2">CGMCC 4.1858</strain>
    </source>
</reference>
<dbReference type="SUPFAM" id="SSF56784">
    <property type="entry name" value="HAD-like"/>
    <property type="match status" value="1"/>
</dbReference>